<dbReference type="GeneID" id="116201084"/>
<dbReference type="InterPro" id="IPR004088">
    <property type="entry name" value="KH_dom_type_1"/>
</dbReference>
<dbReference type="SUPFAM" id="SSF54791">
    <property type="entry name" value="Eukaryotic type KH-domain (KH-domain type I)"/>
    <property type="match status" value="3"/>
</dbReference>
<evidence type="ECO:0000256" key="3">
    <source>
        <dbReference type="SAM" id="MobiDB-lite"/>
    </source>
</evidence>
<dbReference type="AlphaFoldDB" id="A0A6P8DA08"/>
<dbReference type="PROSITE" id="PS50084">
    <property type="entry name" value="KH_TYPE_1"/>
    <property type="match status" value="3"/>
</dbReference>
<feature type="compositionally biased region" description="Pro residues" evidence="3">
    <location>
        <begin position="542"/>
        <end position="553"/>
    </location>
</feature>
<evidence type="ECO:0000256" key="1">
    <source>
        <dbReference type="ARBA" id="ARBA00022737"/>
    </source>
</evidence>
<dbReference type="Gene3D" id="3.30.1370.10">
    <property type="entry name" value="K Homology domain, type 1"/>
    <property type="match status" value="1"/>
</dbReference>
<feature type="compositionally biased region" description="Pro residues" evidence="3">
    <location>
        <begin position="7"/>
        <end position="29"/>
    </location>
</feature>
<dbReference type="SMART" id="SM00322">
    <property type="entry name" value="KH"/>
    <property type="match status" value="3"/>
</dbReference>
<reference evidence="5" key="1">
    <citation type="journal article" date="2020" name="Plant Biotechnol. J.">
        <title>The pomegranate (Punica granatum L.) draft genome dissects genetic divergence between soft- and hard-seeded cultivars.</title>
        <authorList>
            <person name="Luo X."/>
            <person name="Li H."/>
            <person name="Wu Z."/>
            <person name="Yao W."/>
            <person name="Zhao P."/>
            <person name="Cao D."/>
            <person name="Yu H."/>
            <person name="Li K."/>
            <person name="Poudel K."/>
            <person name="Zhao D."/>
            <person name="Zhang F."/>
            <person name="Xia X."/>
            <person name="Chen L."/>
            <person name="Wang Q."/>
            <person name="Jing D."/>
            <person name="Cao S."/>
        </authorList>
    </citation>
    <scope>NUCLEOTIDE SEQUENCE [LARGE SCALE GENOMIC DNA]</scope>
    <source>
        <strain evidence="5">cv. Tunisia</strain>
    </source>
</reference>
<dbReference type="Proteomes" id="UP000515151">
    <property type="component" value="Chromosome 3"/>
</dbReference>
<evidence type="ECO:0000313" key="5">
    <source>
        <dbReference type="Proteomes" id="UP000515151"/>
    </source>
</evidence>
<dbReference type="Pfam" id="PF00013">
    <property type="entry name" value="KH_1"/>
    <property type="match status" value="2"/>
</dbReference>
<gene>
    <name evidence="6" type="primary">LOC116201084</name>
</gene>
<dbReference type="RefSeq" id="XP_031388033.1">
    <property type="nucleotide sequence ID" value="XM_031532173.1"/>
</dbReference>
<dbReference type="OrthoDB" id="442947at2759"/>
<dbReference type="CDD" id="cd22460">
    <property type="entry name" value="KH-I_PEPPER_rpt2_like"/>
    <property type="match status" value="1"/>
</dbReference>
<protein>
    <submittedName>
        <fullName evidence="6">KH domain-containing protein HEN4 isoform X1</fullName>
    </submittedName>
</protein>
<feature type="compositionally biased region" description="Low complexity" evidence="3">
    <location>
        <begin position="30"/>
        <end position="49"/>
    </location>
</feature>
<evidence type="ECO:0000313" key="6">
    <source>
        <dbReference type="RefSeq" id="XP_031388033.1"/>
    </source>
</evidence>
<keyword evidence="1" id="KW-0677">Repeat</keyword>
<keyword evidence="2" id="KW-0694">RNA-binding</keyword>
<accession>A0A6P8DA08</accession>
<dbReference type="PANTHER" id="PTHR10288">
    <property type="entry name" value="KH DOMAIN CONTAINING RNA BINDING PROTEIN"/>
    <property type="match status" value="1"/>
</dbReference>
<dbReference type="CDD" id="cd22459">
    <property type="entry name" value="KH-I_PEPPER_rpt1_like"/>
    <property type="match status" value="1"/>
</dbReference>
<feature type="region of interest" description="Disordered" evidence="3">
    <location>
        <begin position="1"/>
        <end position="49"/>
    </location>
</feature>
<feature type="domain" description="K Homology" evidence="4">
    <location>
        <begin position="163"/>
        <end position="238"/>
    </location>
</feature>
<reference evidence="6" key="2">
    <citation type="submission" date="2025-08" db="UniProtKB">
        <authorList>
            <consortium name="RefSeq"/>
        </authorList>
    </citation>
    <scope>IDENTIFICATION</scope>
    <source>
        <tissue evidence="6">Leaf</tissue>
    </source>
</reference>
<sequence>MEASPAPAGPPPPNPSPPPPPQPPPPAGPVPSTSFAPASASSTTKPTEASFRILCPATKTAKVPRDIPGAKIRVLDEPASGSSCEERVILVYSHSAPIEAKEDTNVDLNSSSSPSSSASTGVQWGLSSAQQALVRVFESVVAVAEDTEKGTSLGSDERGNADRTVVCRLLAGSSQVGSAAGREGRLLEKIRQENPVSIGLVPRDQLPPCASLADELIEISGNISAVKQALLSASTYLHENPGTDPVHSSTSTFFGGMHSSADTMPPQDHSFPHRGHSSGRYHADYHKRNYSHGPGKMAGEEEVLFKLLCQQSKVGSLIGKGGSVVRAIENDTGAYIKIGDNYPDSDERIVTISARENPEHKGSPAQEAVMRVHHRIAEIGFEPGNPVVARLLVPSPQIRYLLGKGGSIINEMRRGTGANIRISPKDQSPRYANIDEVVQVMGNVQVVEDALFHITSRIREYMLPKPPHSGFAGPPYKPPFSDMPPPHFRPRHNPHSPGPYPPPPPGSIPHGVDGPIPPRPLDHQPPFPRPPGGNFGSDGPGYGPPPFDRPPSPRMWGPQQQPFGGGNPMGPRSGPHGSGNQGPIMQGASVEVVIPQTLLGHVHGENDCNLIDIRYLVQRWMFTARSPGLPKASWWWAELQTKSVLPRASFMHLSYAGRHFNSDYVPPS</sequence>
<dbReference type="InterPro" id="IPR004087">
    <property type="entry name" value="KH_dom"/>
</dbReference>
<keyword evidence="5" id="KW-1185">Reference proteome</keyword>
<feature type="compositionally biased region" description="Pro residues" evidence="3">
    <location>
        <begin position="515"/>
        <end position="531"/>
    </location>
</feature>
<feature type="compositionally biased region" description="Pro residues" evidence="3">
    <location>
        <begin position="475"/>
        <end position="487"/>
    </location>
</feature>
<dbReference type="GO" id="GO:0003723">
    <property type="term" value="F:RNA binding"/>
    <property type="evidence" value="ECO:0007669"/>
    <property type="project" value="UniProtKB-UniRule"/>
</dbReference>
<feature type="domain" description="K Homology" evidence="4">
    <location>
        <begin position="385"/>
        <end position="459"/>
    </location>
</feature>
<evidence type="ECO:0000259" key="4">
    <source>
        <dbReference type="SMART" id="SM00322"/>
    </source>
</evidence>
<feature type="compositionally biased region" description="Pro residues" evidence="3">
    <location>
        <begin position="496"/>
        <end position="507"/>
    </location>
</feature>
<feature type="domain" description="K Homology" evidence="4">
    <location>
        <begin position="301"/>
        <end position="381"/>
    </location>
</feature>
<dbReference type="InterPro" id="IPR036612">
    <property type="entry name" value="KH_dom_type_1_sf"/>
</dbReference>
<organism evidence="5 6">
    <name type="scientific">Punica granatum</name>
    <name type="common">Pomegranate</name>
    <dbReference type="NCBI Taxonomy" id="22663"/>
    <lineage>
        <taxon>Eukaryota</taxon>
        <taxon>Viridiplantae</taxon>
        <taxon>Streptophyta</taxon>
        <taxon>Embryophyta</taxon>
        <taxon>Tracheophyta</taxon>
        <taxon>Spermatophyta</taxon>
        <taxon>Magnoliopsida</taxon>
        <taxon>eudicotyledons</taxon>
        <taxon>Gunneridae</taxon>
        <taxon>Pentapetalae</taxon>
        <taxon>rosids</taxon>
        <taxon>malvids</taxon>
        <taxon>Myrtales</taxon>
        <taxon>Lythraceae</taxon>
        <taxon>Punica</taxon>
    </lineage>
</organism>
<proteinExistence type="predicted"/>
<dbReference type="Gene3D" id="3.30.310.210">
    <property type="match status" value="1"/>
</dbReference>
<feature type="region of interest" description="Disordered" evidence="3">
    <location>
        <begin position="469"/>
        <end position="584"/>
    </location>
</feature>
<evidence type="ECO:0000256" key="2">
    <source>
        <dbReference type="PROSITE-ProRule" id="PRU00117"/>
    </source>
</evidence>
<name>A0A6P8DA08_PUNGR</name>